<organism evidence="3 4">
    <name type="scientific">Terrimicrobium sacchariphilum</name>
    <dbReference type="NCBI Taxonomy" id="690879"/>
    <lineage>
        <taxon>Bacteria</taxon>
        <taxon>Pseudomonadati</taxon>
        <taxon>Verrucomicrobiota</taxon>
        <taxon>Terrimicrobiia</taxon>
        <taxon>Terrimicrobiales</taxon>
        <taxon>Terrimicrobiaceae</taxon>
        <taxon>Terrimicrobium</taxon>
    </lineage>
</organism>
<feature type="signal peptide" evidence="2">
    <location>
        <begin position="1"/>
        <end position="23"/>
    </location>
</feature>
<dbReference type="RefSeq" id="WP_075079831.1">
    <property type="nucleotide sequence ID" value="NZ_BDCO01000002.1"/>
</dbReference>
<dbReference type="InParanoid" id="A0A146G9P0"/>
<evidence type="ECO:0000256" key="1">
    <source>
        <dbReference type="SAM" id="MobiDB-lite"/>
    </source>
</evidence>
<name>A0A146G9P0_TERSA</name>
<keyword evidence="4" id="KW-1185">Reference proteome</keyword>
<sequence>MKRLTVIFSTALVTVAAVSPLSAQQQGQQQQQQTQAPAQTSLTNKQRAELAKALAGVDATNPEAVTKAVLGVIAQYPSLAPLFTGEAIKAVTANPALSSNPTAAAKVVSAVVSAVVSTYPAAAQPIVSAAVKAVPATLKPAVVPAMVDKAIASVSTVATKAAILNGAKEGVGGIPSLIATLDKVAQDNNIKIDENSDTSGNTRYTIADQLADSYISGDQGSDTGIGAAPLPNSSGGGSGSNSNPGATGNQPAPSSAGS</sequence>
<dbReference type="OrthoDB" id="9826953at2"/>
<keyword evidence="2" id="KW-0732">Signal</keyword>
<dbReference type="STRING" id="690879.TSACC_22604"/>
<dbReference type="EMBL" id="BDCO01000002">
    <property type="protein sequence ID" value="GAT34180.1"/>
    <property type="molecule type" value="Genomic_DNA"/>
</dbReference>
<evidence type="ECO:0000313" key="3">
    <source>
        <dbReference type="EMBL" id="GAT34180.1"/>
    </source>
</evidence>
<reference evidence="4" key="1">
    <citation type="journal article" date="2017" name="Genome Announc.">
        <title>Draft Genome Sequence of Terrimicrobium sacchariphilum NM-5T, a Facultative Anaerobic Soil Bacterium of the Class Spartobacteria.</title>
        <authorList>
            <person name="Qiu Y.L."/>
            <person name="Tourlousse D.M."/>
            <person name="Matsuura N."/>
            <person name="Ohashi A."/>
            <person name="Sekiguchi Y."/>
        </authorList>
    </citation>
    <scope>NUCLEOTIDE SEQUENCE [LARGE SCALE GENOMIC DNA]</scope>
    <source>
        <strain evidence="4">NM-5</strain>
    </source>
</reference>
<proteinExistence type="predicted"/>
<evidence type="ECO:0000256" key="2">
    <source>
        <dbReference type="SAM" id="SignalP"/>
    </source>
</evidence>
<feature type="compositionally biased region" description="Polar residues" evidence="1">
    <location>
        <begin position="247"/>
        <end position="258"/>
    </location>
</feature>
<evidence type="ECO:0000313" key="4">
    <source>
        <dbReference type="Proteomes" id="UP000076023"/>
    </source>
</evidence>
<feature type="chain" id="PRO_5007524614" evidence="2">
    <location>
        <begin position="24"/>
        <end position="258"/>
    </location>
</feature>
<comment type="caution">
    <text evidence="3">The sequence shown here is derived from an EMBL/GenBank/DDBJ whole genome shotgun (WGS) entry which is preliminary data.</text>
</comment>
<accession>A0A146G9P0</accession>
<dbReference type="Proteomes" id="UP000076023">
    <property type="component" value="Unassembled WGS sequence"/>
</dbReference>
<protein>
    <submittedName>
        <fullName evidence="3">Uncharacterized protein</fullName>
    </submittedName>
</protein>
<dbReference type="AlphaFoldDB" id="A0A146G9P0"/>
<gene>
    <name evidence="3" type="ORF">TSACC_22604</name>
</gene>
<feature type="region of interest" description="Disordered" evidence="1">
    <location>
        <begin position="215"/>
        <end position="258"/>
    </location>
</feature>